<dbReference type="PANTHER" id="PTHR46696:SF1">
    <property type="entry name" value="CYTOCHROME P450 YJIB-RELATED"/>
    <property type="match status" value="1"/>
</dbReference>
<dbReference type="InterPro" id="IPR036396">
    <property type="entry name" value="Cyt_P450_sf"/>
</dbReference>
<protein>
    <submittedName>
        <fullName evidence="3">Cytochrome P450</fullName>
    </submittedName>
</protein>
<keyword evidence="4" id="KW-1185">Reference proteome</keyword>
<gene>
    <name evidence="3" type="ORF">SCA03_35570</name>
</gene>
<dbReference type="InterPro" id="IPR002397">
    <property type="entry name" value="Cyt_P450_B"/>
</dbReference>
<evidence type="ECO:0000313" key="3">
    <source>
        <dbReference type="EMBL" id="GEB51006.1"/>
    </source>
</evidence>
<evidence type="ECO:0000313" key="4">
    <source>
        <dbReference type="Proteomes" id="UP000319210"/>
    </source>
</evidence>
<dbReference type="Gene3D" id="1.10.630.10">
    <property type="entry name" value="Cytochrome P450"/>
    <property type="match status" value="1"/>
</dbReference>
<evidence type="ECO:0000256" key="2">
    <source>
        <dbReference type="SAM" id="MobiDB-lite"/>
    </source>
</evidence>
<dbReference type="GO" id="GO:0016705">
    <property type="term" value="F:oxidoreductase activity, acting on paired donors, with incorporation or reduction of molecular oxygen"/>
    <property type="evidence" value="ECO:0007669"/>
    <property type="project" value="InterPro"/>
</dbReference>
<dbReference type="GO" id="GO:0004497">
    <property type="term" value="F:monooxygenase activity"/>
    <property type="evidence" value="ECO:0007669"/>
    <property type="project" value="InterPro"/>
</dbReference>
<proteinExistence type="inferred from homology"/>
<feature type="region of interest" description="Disordered" evidence="2">
    <location>
        <begin position="408"/>
        <end position="433"/>
    </location>
</feature>
<reference evidence="3 4" key="1">
    <citation type="submission" date="2019-06" db="EMBL/GenBank/DDBJ databases">
        <title>Whole genome shotgun sequence of Streptomyces cacaoi subsp. cacaoi NBRC 12748.</title>
        <authorList>
            <person name="Hosoyama A."/>
            <person name="Uohara A."/>
            <person name="Ohji S."/>
            <person name="Ichikawa N."/>
        </authorList>
    </citation>
    <scope>NUCLEOTIDE SEQUENCE [LARGE SCALE GENOMIC DNA]</scope>
    <source>
        <strain evidence="3 4">NBRC 12748</strain>
    </source>
</reference>
<comment type="similarity">
    <text evidence="1">Belongs to the cytochrome P450 family.</text>
</comment>
<dbReference type="PRINTS" id="PR00359">
    <property type="entry name" value="BP450"/>
</dbReference>
<accession>A0A4Y3R008</accession>
<comment type="caution">
    <text evidence="3">The sequence shown here is derived from an EMBL/GenBank/DDBJ whole genome shotgun (WGS) entry which is preliminary data.</text>
</comment>
<dbReference type="GO" id="GO:0005506">
    <property type="term" value="F:iron ion binding"/>
    <property type="evidence" value="ECO:0007669"/>
    <property type="project" value="InterPro"/>
</dbReference>
<feature type="region of interest" description="Disordered" evidence="2">
    <location>
        <begin position="1"/>
        <end position="26"/>
    </location>
</feature>
<dbReference type="SUPFAM" id="SSF48264">
    <property type="entry name" value="Cytochrome P450"/>
    <property type="match status" value="1"/>
</dbReference>
<dbReference type="PANTHER" id="PTHR46696">
    <property type="entry name" value="P450, PUTATIVE (EUROFUNG)-RELATED"/>
    <property type="match status" value="1"/>
</dbReference>
<dbReference type="RefSeq" id="WP_051846786.1">
    <property type="nucleotide sequence ID" value="NZ_JABELW010000012.1"/>
</dbReference>
<dbReference type="Proteomes" id="UP000319210">
    <property type="component" value="Unassembled WGS sequence"/>
</dbReference>
<organism evidence="3 4">
    <name type="scientific">Streptomyces cacaoi</name>
    <dbReference type="NCBI Taxonomy" id="1898"/>
    <lineage>
        <taxon>Bacteria</taxon>
        <taxon>Bacillati</taxon>
        <taxon>Actinomycetota</taxon>
        <taxon>Actinomycetes</taxon>
        <taxon>Kitasatosporales</taxon>
        <taxon>Streptomycetaceae</taxon>
        <taxon>Streptomyces</taxon>
    </lineage>
</organism>
<sequence>MATPSSHPRGQTDAFGPGGLRRLHGPEWESDPMQIFDELRKEHGAVAPVLMPGDLPAWLVLGHRENQKVAGTPSVFSRDSRHWTAMRDGLVTPEHPLFPLTYWQPLVVFADGEEHARLRRAITESLARFEARGIRRIVERHAKDAIDAFVADGEVDLVEQYANIIPLKTVTTLFGMEGDYNEPLVHAARDMISGSATAAKSGEFVTRALDELVQRKKYRRGGDLPSVMFDHGLTEVEVREQLRLLMSASNEPTAQLICDSIAEFFGHPALRGRLSGGHLTLPEAMHEVLWNKPPMMINIGRWVTGDTELAGQRLRAGDMMLLGLAAGNFDPAARELQCPVRGNRSHLAFSVGPHECPGSTIGMGIAETAIDALQTHLPGLRLTLRPDELPRRASLMINKVVRMPAVFESAPRPRPQTAGPLPSVTTSTAPAVP</sequence>
<dbReference type="GO" id="GO:0020037">
    <property type="term" value="F:heme binding"/>
    <property type="evidence" value="ECO:0007669"/>
    <property type="project" value="InterPro"/>
</dbReference>
<name>A0A4Y3R008_STRCI</name>
<dbReference type="InterPro" id="IPR017972">
    <property type="entry name" value="Cyt_P450_CS"/>
</dbReference>
<feature type="compositionally biased region" description="Polar residues" evidence="2">
    <location>
        <begin position="423"/>
        <end position="433"/>
    </location>
</feature>
<dbReference type="EMBL" id="BJMM01000017">
    <property type="protein sequence ID" value="GEB51006.1"/>
    <property type="molecule type" value="Genomic_DNA"/>
</dbReference>
<dbReference type="PROSITE" id="PS00086">
    <property type="entry name" value="CYTOCHROME_P450"/>
    <property type="match status" value="1"/>
</dbReference>
<dbReference type="AlphaFoldDB" id="A0A4Y3R008"/>
<evidence type="ECO:0000256" key="1">
    <source>
        <dbReference type="ARBA" id="ARBA00010617"/>
    </source>
</evidence>